<evidence type="ECO:0000256" key="5">
    <source>
        <dbReference type="ARBA" id="ARBA00022679"/>
    </source>
</evidence>
<dbReference type="STRING" id="8187.ENSLCAP00010060155"/>
<proteinExistence type="inferred from homology"/>
<evidence type="ECO:0000256" key="2">
    <source>
        <dbReference type="ARBA" id="ARBA00004922"/>
    </source>
</evidence>
<protein>
    <recommendedName>
        <fullName evidence="13">Hexosyltransferase</fullName>
        <ecNumber evidence="13">2.4.1.-</ecNumber>
    </recommendedName>
</protein>
<keyword evidence="5" id="KW-0808">Transferase</keyword>
<dbReference type="RefSeq" id="XP_018537988.1">
    <property type="nucleotide sequence ID" value="XM_018682472.2"/>
</dbReference>
<dbReference type="FunFam" id="3.90.550.50:FF:000001">
    <property type="entry name" value="Hexosyltransferase"/>
    <property type="match status" value="1"/>
</dbReference>
<dbReference type="GO" id="GO:0008499">
    <property type="term" value="F:N-acetyl-beta-D-glucosaminide beta-(1,3)-galactosyltransferase activity"/>
    <property type="evidence" value="ECO:0007669"/>
    <property type="project" value="TreeGrafter"/>
</dbReference>
<keyword evidence="9 13" id="KW-0333">Golgi apparatus</keyword>
<keyword evidence="6 13" id="KW-0812">Transmembrane</keyword>
<comment type="similarity">
    <text evidence="3 13">Belongs to the glycosyltransferase 31 family.</text>
</comment>
<reference evidence="16" key="2">
    <citation type="submission" date="2025-04" db="UniProtKB">
        <authorList>
            <consortium name="RefSeq"/>
        </authorList>
    </citation>
    <scope>IDENTIFICATION</scope>
    <source>
        <tissue evidence="16">Brain</tissue>
    </source>
</reference>
<dbReference type="PANTHER" id="PTHR11214">
    <property type="entry name" value="BETA-1,3-N-ACETYLGLUCOSAMINYLTRANSFERASE"/>
    <property type="match status" value="1"/>
</dbReference>
<keyword evidence="8 13" id="KW-1133">Transmembrane helix</keyword>
<dbReference type="Pfam" id="PF01762">
    <property type="entry name" value="Galactosyl_T"/>
    <property type="match status" value="1"/>
</dbReference>
<dbReference type="InterPro" id="IPR002659">
    <property type="entry name" value="Glyco_trans_31"/>
</dbReference>
<evidence type="ECO:0000256" key="8">
    <source>
        <dbReference type="ARBA" id="ARBA00022989"/>
    </source>
</evidence>
<keyword evidence="4 13" id="KW-0328">Glycosyltransferase</keyword>
<evidence type="ECO:0000256" key="13">
    <source>
        <dbReference type="RuleBase" id="RU363063"/>
    </source>
</evidence>
<dbReference type="Ensembl" id="ENSLCAT00010061775.1">
    <property type="protein sequence ID" value="ENSLCAP00010060155.1"/>
    <property type="gene ID" value="ENSLCAG00010027988.1"/>
</dbReference>
<gene>
    <name evidence="14 16" type="primary">LOC108887190</name>
</gene>
<dbReference type="EC" id="2.4.1.-" evidence="13"/>
<evidence type="ECO:0000256" key="9">
    <source>
        <dbReference type="ARBA" id="ARBA00023034"/>
    </source>
</evidence>
<keyword evidence="15" id="KW-1185">Reference proteome</keyword>
<dbReference type="GeneID" id="108887190"/>
<evidence type="ECO:0000256" key="11">
    <source>
        <dbReference type="ARBA" id="ARBA00023136"/>
    </source>
</evidence>
<sequence>MGDPETGSGVNWMKRQLVKSSHHQKKSSFHIWFKFLLLLCLMLFIFGYTLLSSSLSGWQGFPLHHHYYSVFNWTNLVNLPSRFYVNLIKTHETTQPPTVTQCHQAYPGNYHFIMDNPEVCKTNTPFLVLMVPVAPNNREARDAIRQTWGNDTVVHGKVVLTLFMLGLPGGADAGQQKEKLNQENLEHHDLIQSDFMDTYLNLTIKTMVIMDWLATRCPTAAYAMKIDSDMFLNIDNLVTMLQKPGIPKLNYLTGMLMWNKPIRSKSSKWYVSEELYPDSEYPAYALGMGYVFSNDLPGKFVQVSKSIKPFNIEDAYIGMCMKKLGLAPTSPPNPSQFKSYNTKYNRCEFSKVITYILGSSQELIKYWTDLKKPEPPC</sequence>
<reference evidence="14" key="3">
    <citation type="submission" date="2025-05" db="UniProtKB">
        <authorList>
            <consortium name="Ensembl"/>
        </authorList>
    </citation>
    <scope>IDENTIFICATION</scope>
</reference>
<evidence type="ECO:0000256" key="12">
    <source>
        <dbReference type="ARBA" id="ARBA00023180"/>
    </source>
</evidence>
<evidence type="ECO:0000256" key="1">
    <source>
        <dbReference type="ARBA" id="ARBA00004323"/>
    </source>
</evidence>
<dbReference type="GO" id="GO:0000139">
    <property type="term" value="C:Golgi membrane"/>
    <property type="evidence" value="ECO:0007669"/>
    <property type="project" value="UniProtKB-SubCell"/>
</dbReference>
<evidence type="ECO:0000313" key="16">
    <source>
        <dbReference type="RefSeq" id="XP_018537988.1"/>
    </source>
</evidence>
<evidence type="ECO:0000256" key="7">
    <source>
        <dbReference type="ARBA" id="ARBA00022968"/>
    </source>
</evidence>
<name>A0A4W6G8A2_LATCA</name>
<organism evidence="14 15">
    <name type="scientific">Lates calcarifer</name>
    <name type="common">Barramundi</name>
    <name type="synonym">Holocentrus calcarifer</name>
    <dbReference type="NCBI Taxonomy" id="8187"/>
    <lineage>
        <taxon>Eukaryota</taxon>
        <taxon>Metazoa</taxon>
        <taxon>Chordata</taxon>
        <taxon>Craniata</taxon>
        <taxon>Vertebrata</taxon>
        <taxon>Euteleostomi</taxon>
        <taxon>Actinopterygii</taxon>
        <taxon>Neopterygii</taxon>
        <taxon>Teleostei</taxon>
        <taxon>Neoteleostei</taxon>
        <taxon>Acanthomorphata</taxon>
        <taxon>Carangaria</taxon>
        <taxon>Carangaria incertae sedis</taxon>
        <taxon>Centropomidae</taxon>
        <taxon>Lates</taxon>
    </lineage>
</organism>
<dbReference type="Proteomes" id="UP000314980">
    <property type="component" value="Unassembled WGS sequence"/>
</dbReference>
<accession>A0A4W6G8A2</accession>
<dbReference type="Proteomes" id="UP000694890">
    <property type="component" value="Linkage group LG5"/>
</dbReference>
<feature type="transmembrane region" description="Helical" evidence="13">
    <location>
        <begin position="31"/>
        <end position="51"/>
    </location>
</feature>
<dbReference type="AlphaFoldDB" id="A0A4W6G8A2"/>
<evidence type="ECO:0000256" key="6">
    <source>
        <dbReference type="ARBA" id="ARBA00022692"/>
    </source>
</evidence>
<evidence type="ECO:0000256" key="4">
    <source>
        <dbReference type="ARBA" id="ARBA00022676"/>
    </source>
</evidence>
<keyword evidence="12" id="KW-0325">Glycoprotein</keyword>
<dbReference type="GeneTree" id="ENSGT00940000164876"/>
<evidence type="ECO:0000256" key="3">
    <source>
        <dbReference type="ARBA" id="ARBA00008661"/>
    </source>
</evidence>
<keyword evidence="10" id="KW-0443">Lipid metabolism</keyword>
<keyword evidence="7 13" id="KW-0735">Signal-anchor</keyword>
<dbReference type="PANTHER" id="PTHR11214:SF115">
    <property type="entry name" value="HEXOSYLTRANSFERASE"/>
    <property type="match status" value="1"/>
</dbReference>
<comment type="pathway">
    <text evidence="2">Protein modification; protein glycosylation.</text>
</comment>
<comment type="subcellular location">
    <subcellularLocation>
        <location evidence="1 13">Golgi apparatus membrane</location>
        <topology evidence="1 13">Single-pass type II membrane protein</topology>
    </subcellularLocation>
</comment>
<evidence type="ECO:0000313" key="15">
    <source>
        <dbReference type="Proteomes" id="UP000314980"/>
    </source>
</evidence>
<keyword evidence="11 13" id="KW-0472">Membrane</keyword>
<dbReference type="GO" id="GO:0006493">
    <property type="term" value="P:protein O-linked glycosylation"/>
    <property type="evidence" value="ECO:0007669"/>
    <property type="project" value="TreeGrafter"/>
</dbReference>
<reference evidence="15" key="1">
    <citation type="submission" date="2015-09" db="EMBL/GenBank/DDBJ databases">
        <authorList>
            <person name="Sai Rama Sridatta P."/>
        </authorList>
    </citation>
    <scope>NUCLEOTIDE SEQUENCE [LARGE SCALE GENOMIC DNA]</scope>
</reference>
<evidence type="ECO:0000313" key="14">
    <source>
        <dbReference type="Ensembl" id="ENSLCAP00010060155.1"/>
    </source>
</evidence>
<dbReference type="GO" id="GO:0006629">
    <property type="term" value="P:lipid metabolic process"/>
    <property type="evidence" value="ECO:0007669"/>
    <property type="project" value="UniProtKB-KW"/>
</dbReference>
<dbReference type="OrthoDB" id="5512589at2759"/>
<dbReference type="Gene3D" id="3.90.550.50">
    <property type="match status" value="1"/>
</dbReference>
<evidence type="ECO:0000256" key="10">
    <source>
        <dbReference type="ARBA" id="ARBA00023098"/>
    </source>
</evidence>
<dbReference type="InParanoid" id="A0A4W6G8A2"/>
<dbReference type="KEGG" id="lcf:108887190"/>